<dbReference type="EMBL" id="CP045899">
    <property type="protein sequence ID" value="QQP40995.1"/>
    <property type="molecule type" value="Genomic_DNA"/>
</dbReference>
<sequence>MCFSSFNNANTNPKRGVTILVRSNLNPSLIFRCVEGNLIKIQCNFKGTSFDVIGLYGPNTDDPNFFKSKLLPCITHRPTIIAGDFNIKLKLYRDTSSTADNSHPRATKILSSIISSFRFKDVACEANDLQHTFFSTDKNHRPVSSRIDLFLIKGFLQEAIKKYNVIDSKLSDHKAIHMDLDPLEKEVRNKKQWILNSRLLKEPEINKKIESIIQEASHNLRAEQDIFLLVEYMLARIKTFCRGEGAKIAFNRKKQINKIESISRSSHTHDEKKAKLDNLYRESDLRYRFQAKLSEINDLSHSRLQLERQGNAKDKSKHIKLFDSNGVLCDEPNFICSKIKSFYSKIYSCYDCQVDKKCNRCMYNSATFCEALRCQPDEAYRISEEDKTTTETHLTRNEIKLAIQKNAKLNKSPGPSGFT</sequence>
<dbReference type="GO" id="GO:0003824">
    <property type="term" value="F:catalytic activity"/>
    <property type="evidence" value="ECO:0007669"/>
    <property type="project" value="InterPro"/>
</dbReference>
<dbReference type="Gene3D" id="3.60.10.10">
    <property type="entry name" value="Endonuclease/exonuclease/phosphatase"/>
    <property type="match status" value="1"/>
</dbReference>
<name>A0A7T8H0V7_CALRO</name>
<dbReference type="InterPro" id="IPR036691">
    <property type="entry name" value="Endo/exonu/phosph_ase_sf"/>
</dbReference>
<feature type="domain" description="Endonuclease/exonuclease/phosphatase" evidence="1">
    <location>
        <begin position="51"/>
        <end position="176"/>
    </location>
</feature>
<dbReference type="AlphaFoldDB" id="A0A7T8H0V7"/>
<dbReference type="Pfam" id="PF14529">
    <property type="entry name" value="Exo_endo_phos_2"/>
    <property type="match status" value="1"/>
</dbReference>
<feature type="non-terminal residue" evidence="2">
    <location>
        <position position="419"/>
    </location>
</feature>
<proteinExistence type="predicted"/>
<evidence type="ECO:0000313" key="2">
    <source>
        <dbReference type="EMBL" id="QQP40995.1"/>
    </source>
</evidence>
<accession>A0A7T8H0V7</accession>
<keyword evidence="3" id="KW-1185">Reference proteome</keyword>
<dbReference type="SUPFAM" id="SSF56219">
    <property type="entry name" value="DNase I-like"/>
    <property type="match status" value="1"/>
</dbReference>
<organism evidence="2 3">
    <name type="scientific">Caligus rogercresseyi</name>
    <name type="common">Sea louse</name>
    <dbReference type="NCBI Taxonomy" id="217165"/>
    <lineage>
        <taxon>Eukaryota</taxon>
        <taxon>Metazoa</taxon>
        <taxon>Ecdysozoa</taxon>
        <taxon>Arthropoda</taxon>
        <taxon>Crustacea</taxon>
        <taxon>Multicrustacea</taxon>
        <taxon>Hexanauplia</taxon>
        <taxon>Copepoda</taxon>
        <taxon>Siphonostomatoida</taxon>
        <taxon>Caligidae</taxon>
        <taxon>Caligus</taxon>
    </lineage>
</organism>
<protein>
    <recommendedName>
        <fullName evidence="1">Endonuclease/exonuclease/phosphatase domain-containing protein</fullName>
    </recommendedName>
</protein>
<evidence type="ECO:0000259" key="1">
    <source>
        <dbReference type="Pfam" id="PF14529"/>
    </source>
</evidence>
<evidence type="ECO:0000313" key="3">
    <source>
        <dbReference type="Proteomes" id="UP000595437"/>
    </source>
</evidence>
<dbReference type="InterPro" id="IPR005135">
    <property type="entry name" value="Endo/exonuclease/phosphatase"/>
</dbReference>
<dbReference type="Proteomes" id="UP000595437">
    <property type="component" value="Chromosome 10"/>
</dbReference>
<reference evidence="3" key="1">
    <citation type="submission" date="2021-01" db="EMBL/GenBank/DDBJ databases">
        <title>Caligus Genome Assembly.</title>
        <authorList>
            <person name="Gallardo-Escarate C."/>
        </authorList>
    </citation>
    <scope>NUCLEOTIDE SEQUENCE [LARGE SCALE GENOMIC DNA]</scope>
</reference>
<gene>
    <name evidence="2" type="ORF">FKW44_015239</name>
</gene>
<dbReference type="OrthoDB" id="8961218at2759"/>